<dbReference type="InterPro" id="IPR007044">
    <property type="entry name" value="Cyclodeamin/CycHdrlase"/>
</dbReference>
<organism evidence="2 3">
    <name type="scientific">Arthrobacter pigmenti</name>
    <dbReference type="NCBI Taxonomy" id="271432"/>
    <lineage>
        <taxon>Bacteria</taxon>
        <taxon>Bacillati</taxon>
        <taxon>Actinomycetota</taxon>
        <taxon>Actinomycetes</taxon>
        <taxon>Micrococcales</taxon>
        <taxon>Micrococcaceae</taxon>
        <taxon>Arthrobacter</taxon>
    </lineage>
</organism>
<proteinExistence type="predicted"/>
<evidence type="ECO:0000313" key="3">
    <source>
        <dbReference type="Proteomes" id="UP000547458"/>
    </source>
</evidence>
<feature type="domain" description="Cyclodeaminase/cyclohydrolase" evidence="1">
    <location>
        <begin position="6"/>
        <end position="179"/>
    </location>
</feature>
<dbReference type="Gene3D" id="1.20.120.680">
    <property type="entry name" value="Formiminotetrahydrofolate cyclodeaminase monomer, up-and-down helical bundle"/>
    <property type="match status" value="1"/>
</dbReference>
<dbReference type="RefSeq" id="WP_167995561.1">
    <property type="nucleotide sequence ID" value="NZ_JAATJL010000001.1"/>
</dbReference>
<keyword evidence="3" id="KW-1185">Reference proteome</keyword>
<dbReference type="InterPro" id="IPR036178">
    <property type="entry name" value="Formintransfe-cycloase-like_sf"/>
</dbReference>
<dbReference type="GO" id="GO:0003824">
    <property type="term" value="F:catalytic activity"/>
    <property type="evidence" value="ECO:0007669"/>
    <property type="project" value="InterPro"/>
</dbReference>
<reference evidence="2 3" key="1">
    <citation type="submission" date="2020-03" db="EMBL/GenBank/DDBJ databases">
        <title>Sequencing the genomes of 1000 actinobacteria strains.</title>
        <authorList>
            <person name="Klenk H.-P."/>
        </authorList>
    </citation>
    <scope>NUCLEOTIDE SEQUENCE [LARGE SCALE GENOMIC DNA]</scope>
    <source>
        <strain evidence="2 3">DSM 16403</strain>
    </source>
</reference>
<evidence type="ECO:0000259" key="1">
    <source>
        <dbReference type="Pfam" id="PF04961"/>
    </source>
</evidence>
<accession>A0A846RUP9</accession>
<dbReference type="Proteomes" id="UP000547458">
    <property type="component" value="Unassembled WGS sequence"/>
</dbReference>
<dbReference type="Pfam" id="PF04961">
    <property type="entry name" value="FTCD_C"/>
    <property type="match status" value="1"/>
</dbReference>
<dbReference type="SUPFAM" id="SSF101262">
    <property type="entry name" value="Methenyltetrahydrofolate cyclohydrolase-like"/>
    <property type="match status" value="1"/>
</dbReference>
<evidence type="ECO:0000313" key="2">
    <source>
        <dbReference type="EMBL" id="NJC24294.1"/>
    </source>
</evidence>
<comment type="caution">
    <text evidence="2">The sequence shown here is derived from an EMBL/GenBank/DDBJ whole genome shotgun (WGS) entry which is preliminary data.</text>
</comment>
<gene>
    <name evidence="2" type="ORF">BJ994_003370</name>
</gene>
<protein>
    <submittedName>
        <fullName evidence="2">Formiminotetrahydrofolate cyclodeaminase</fullName>
    </submittedName>
</protein>
<dbReference type="AlphaFoldDB" id="A0A846RUP9"/>
<sequence length="202" mass="21299">MSGSESIDQYLHRLGSTAPTPGAGAVGALHVAQAAALVGMVAGFSERGNDDVAGIVAEARELTRAAVEAAESDEEKFGRVVDCYKLPSGSDEERERRSAGIDEALVEATLPARAQLDLAAAVVRLCEELVDVCKPDFLSDLAVAAEAARAAAATARIVVEANLTSMEENSIQESLQEHTRKASRVVQSAEELSARVRGRIIR</sequence>
<dbReference type="EMBL" id="JAATJL010000001">
    <property type="protein sequence ID" value="NJC24294.1"/>
    <property type="molecule type" value="Genomic_DNA"/>
</dbReference>
<name>A0A846RUP9_9MICC</name>